<protein>
    <submittedName>
        <fullName evidence="1">Uncharacterized protein</fullName>
    </submittedName>
</protein>
<dbReference type="Proteomes" id="UP000827872">
    <property type="component" value="Linkage Group LG15"/>
</dbReference>
<sequence length="75" mass="7848">MLSAGEPEGGRESKERAACLGQPSQADCLTSLKRVPMNVLPGFAGGTGKSIAKSGLEIGWGVPAVWEEEEELFSV</sequence>
<evidence type="ECO:0000313" key="1">
    <source>
        <dbReference type="EMBL" id="KAH7996554.1"/>
    </source>
</evidence>
<comment type="caution">
    <text evidence="1">The sequence shown here is derived from an EMBL/GenBank/DDBJ whole genome shotgun (WGS) entry which is preliminary data.</text>
</comment>
<reference evidence="1" key="1">
    <citation type="submission" date="2021-08" db="EMBL/GenBank/DDBJ databases">
        <title>The first chromosome-level gecko genome reveals the dynamic sex chromosomes of Neotropical dwarf geckos (Sphaerodactylidae: Sphaerodactylus).</title>
        <authorList>
            <person name="Pinto B.J."/>
            <person name="Keating S.E."/>
            <person name="Gamble T."/>
        </authorList>
    </citation>
    <scope>NUCLEOTIDE SEQUENCE</scope>
    <source>
        <strain evidence="1">TG3544</strain>
    </source>
</reference>
<name>A0ACB8EV56_9SAUR</name>
<keyword evidence="2" id="KW-1185">Reference proteome</keyword>
<dbReference type="EMBL" id="CM037628">
    <property type="protein sequence ID" value="KAH7996554.1"/>
    <property type="molecule type" value="Genomic_DNA"/>
</dbReference>
<proteinExistence type="predicted"/>
<gene>
    <name evidence="1" type="ORF">K3G42_007813</name>
</gene>
<evidence type="ECO:0000313" key="2">
    <source>
        <dbReference type="Proteomes" id="UP000827872"/>
    </source>
</evidence>
<organism evidence="1 2">
    <name type="scientific">Sphaerodactylus townsendi</name>
    <dbReference type="NCBI Taxonomy" id="933632"/>
    <lineage>
        <taxon>Eukaryota</taxon>
        <taxon>Metazoa</taxon>
        <taxon>Chordata</taxon>
        <taxon>Craniata</taxon>
        <taxon>Vertebrata</taxon>
        <taxon>Euteleostomi</taxon>
        <taxon>Lepidosauria</taxon>
        <taxon>Squamata</taxon>
        <taxon>Bifurcata</taxon>
        <taxon>Gekkota</taxon>
        <taxon>Sphaerodactylidae</taxon>
        <taxon>Sphaerodactylus</taxon>
    </lineage>
</organism>
<accession>A0ACB8EV56</accession>